<evidence type="ECO:0000256" key="7">
    <source>
        <dbReference type="ARBA" id="ARBA00023004"/>
    </source>
</evidence>
<dbReference type="NCBIfam" id="TIGR01413">
    <property type="entry name" value="Dyp_perox_fam"/>
    <property type="match status" value="1"/>
</dbReference>
<dbReference type="InterPro" id="IPR006314">
    <property type="entry name" value="Dyp_peroxidase"/>
</dbReference>
<keyword evidence="5" id="KW-0732">Signal</keyword>
<name>A0A5M3ZAR7_ASPTE</name>
<keyword evidence="10" id="KW-1185">Reference proteome</keyword>
<dbReference type="GO" id="GO:0005829">
    <property type="term" value="C:cytosol"/>
    <property type="evidence" value="ECO:0007669"/>
    <property type="project" value="TreeGrafter"/>
</dbReference>
<keyword evidence="4" id="KW-0479">Metal-binding</keyword>
<dbReference type="GO" id="GO:0004601">
    <property type="term" value="F:peroxidase activity"/>
    <property type="evidence" value="ECO:0007669"/>
    <property type="project" value="UniProtKB-KW"/>
</dbReference>
<dbReference type="EMBL" id="BLJY01000010">
    <property type="protein sequence ID" value="GFF19431.1"/>
    <property type="molecule type" value="Genomic_DNA"/>
</dbReference>
<keyword evidence="3" id="KW-0349">Heme</keyword>
<keyword evidence="7" id="KW-0408">Iron</keyword>
<dbReference type="GO" id="GO:0020037">
    <property type="term" value="F:heme binding"/>
    <property type="evidence" value="ECO:0007669"/>
    <property type="project" value="InterPro"/>
</dbReference>
<keyword evidence="2 9" id="KW-0575">Peroxidase</keyword>
<dbReference type="SUPFAM" id="SSF54909">
    <property type="entry name" value="Dimeric alpha+beta barrel"/>
    <property type="match status" value="1"/>
</dbReference>
<dbReference type="InterPro" id="IPR011008">
    <property type="entry name" value="Dimeric_a/b-barrel"/>
</dbReference>
<feature type="domain" description="Dyp-type peroxidase C-terminal" evidence="8">
    <location>
        <begin position="27"/>
        <end position="176"/>
    </location>
</feature>
<evidence type="ECO:0000256" key="1">
    <source>
        <dbReference type="ARBA" id="ARBA00001970"/>
    </source>
</evidence>
<evidence type="ECO:0000256" key="4">
    <source>
        <dbReference type="ARBA" id="ARBA00022723"/>
    </source>
</evidence>
<dbReference type="Proteomes" id="UP000452235">
    <property type="component" value="Unassembled WGS sequence"/>
</dbReference>
<evidence type="ECO:0000313" key="9">
    <source>
        <dbReference type="EMBL" id="GFF19431.1"/>
    </source>
</evidence>
<comment type="caution">
    <text evidence="9">The sequence shown here is derived from an EMBL/GenBank/DDBJ whole genome shotgun (WGS) entry which is preliminary data.</text>
</comment>
<evidence type="ECO:0000256" key="3">
    <source>
        <dbReference type="ARBA" id="ARBA00022617"/>
    </source>
</evidence>
<sequence>MTTRLSRKVVILINNPGFYDDDTAWWEPDWAKNGSYFVLRKMVQHVPEFRKYCAQEAQKGGYTQEEFEARLVGRWKNGAPVEKYPFDSSKWDGNLNDWDYASADDQSRCPFAAHIRKTNPLIGVKNDTTNLMLRRGIPFGPVWKKGQNDNAERGLLFTSYQSSLKNGFQFVMNRWVYDHGFPHDGVGQDAIIGQNIKGRLKRKTKCCG</sequence>
<dbReference type="AlphaFoldDB" id="A0A5M3ZAR7"/>
<organism evidence="9 10">
    <name type="scientific">Aspergillus terreus</name>
    <dbReference type="NCBI Taxonomy" id="33178"/>
    <lineage>
        <taxon>Eukaryota</taxon>
        <taxon>Fungi</taxon>
        <taxon>Dikarya</taxon>
        <taxon>Ascomycota</taxon>
        <taxon>Pezizomycotina</taxon>
        <taxon>Eurotiomycetes</taxon>
        <taxon>Eurotiomycetidae</taxon>
        <taxon>Eurotiales</taxon>
        <taxon>Aspergillaceae</taxon>
        <taxon>Aspergillus</taxon>
        <taxon>Aspergillus subgen. Circumdati</taxon>
    </lineage>
</organism>
<protein>
    <submittedName>
        <fullName evidence="9">Dyp-type peroxidase</fullName>
    </submittedName>
</protein>
<comment type="cofactor">
    <cofactor evidence="1">
        <name>heme b</name>
        <dbReference type="ChEBI" id="CHEBI:60344"/>
    </cofactor>
</comment>
<gene>
    <name evidence="9" type="ORF">ATEIFO6365_0010020400</name>
</gene>
<dbReference type="GO" id="GO:0046872">
    <property type="term" value="F:metal ion binding"/>
    <property type="evidence" value="ECO:0007669"/>
    <property type="project" value="UniProtKB-KW"/>
</dbReference>
<evidence type="ECO:0000259" key="8">
    <source>
        <dbReference type="Pfam" id="PF20628"/>
    </source>
</evidence>
<dbReference type="InterPro" id="IPR048328">
    <property type="entry name" value="Dyp_perox_C"/>
</dbReference>
<reference evidence="9 10" key="1">
    <citation type="submission" date="2020-01" db="EMBL/GenBank/DDBJ databases">
        <title>Aspergillus terreus IFO 6365 whole genome shotgun sequence.</title>
        <authorList>
            <person name="Kanamasa S."/>
            <person name="Takahashi H."/>
        </authorList>
    </citation>
    <scope>NUCLEOTIDE SEQUENCE [LARGE SCALE GENOMIC DNA]</scope>
    <source>
        <strain evidence="9 10">IFO 6365</strain>
    </source>
</reference>
<dbReference type="PANTHER" id="PTHR30521">
    <property type="entry name" value="DEFERROCHELATASE/PEROXIDASE"/>
    <property type="match status" value="1"/>
</dbReference>
<dbReference type="OrthoDB" id="3207336at2759"/>
<dbReference type="PROSITE" id="PS51404">
    <property type="entry name" value="DYP_PEROXIDASE"/>
    <property type="match status" value="1"/>
</dbReference>
<evidence type="ECO:0000256" key="5">
    <source>
        <dbReference type="ARBA" id="ARBA00022729"/>
    </source>
</evidence>
<dbReference type="Pfam" id="PF20628">
    <property type="entry name" value="Dyp_perox_C"/>
    <property type="match status" value="1"/>
</dbReference>
<evidence type="ECO:0000256" key="6">
    <source>
        <dbReference type="ARBA" id="ARBA00023002"/>
    </source>
</evidence>
<proteinExistence type="predicted"/>
<accession>A0A5M3ZAR7</accession>
<evidence type="ECO:0000313" key="10">
    <source>
        <dbReference type="Proteomes" id="UP000452235"/>
    </source>
</evidence>
<keyword evidence="6" id="KW-0560">Oxidoreductase</keyword>
<evidence type="ECO:0000256" key="2">
    <source>
        <dbReference type="ARBA" id="ARBA00022559"/>
    </source>
</evidence>
<dbReference type="PANTHER" id="PTHR30521:SF4">
    <property type="entry name" value="DEFERROCHELATASE"/>
    <property type="match status" value="1"/>
</dbReference>